<name>A0A133ZN75_9FIRM</name>
<evidence type="ECO:0000256" key="3">
    <source>
        <dbReference type="ARBA" id="ARBA00022723"/>
    </source>
</evidence>
<proteinExistence type="inferred from homology"/>
<comment type="caution">
    <text evidence="5">The sequence shown here is derived from an EMBL/GenBank/DDBJ whole genome shotgun (WGS) entry which is preliminary data.</text>
</comment>
<accession>A0A133ZN75</accession>
<feature type="binding site" evidence="4">
    <location>
        <position position="64"/>
    </location>
    <ligand>
        <name>a divalent metal cation</name>
        <dbReference type="ChEBI" id="CHEBI:60240"/>
        <label>2</label>
    </ligand>
</feature>
<dbReference type="FunFam" id="3.40.1390.30:FF:000001">
    <property type="entry name" value="GTP cyclohydrolase 1 type 2"/>
    <property type="match status" value="1"/>
</dbReference>
<dbReference type="InterPro" id="IPR036069">
    <property type="entry name" value="DUF34/NIF3_sf"/>
</dbReference>
<dbReference type="Proteomes" id="UP000070394">
    <property type="component" value="Unassembled WGS sequence"/>
</dbReference>
<dbReference type="PANTHER" id="PTHR13799">
    <property type="entry name" value="NGG1 INTERACTING FACTOR 3"/>
    <property type="match status" value="1"/>
</dbReference>
<feature type="binding site" evidence="4">
    <location>
        <position position="231"/>
    </location>
    <ligand>
        <name>a divalent metal cation</name>
        <dbReference type="ChEBI" id="CHEBI:60240"/>
        <label>1</label>
    </ligand>
</feature>
<feature type="binding site" evidence="4">
    <location>
        <position position="103"/>
    </location>
    <ligand>
        <name>a divalent metal cation</name>
        <dbReference type="ChEBI" id="CHEBI:60240"/>
        <label>1</label>
    </ligand>
</feature>
<organism evidence="5 6">
    <name type="scientific">Lachnoanaerobaculum saburreum</name>
    <dbReference type="NCBI Taxonomy" id="467210"/>
    <lineage>
        <taxon>Bacteria</taxon>
        <taxon>Bacillati</taxon>
        <taxon>Bacillota</taxon>
        <taxon>Clostridia</taxon>
        <taxon>Lachnospirales</taxon>
        <taxon>Lachnospiraceae</taxon>
        <taxon>Lachnoanaerobaculum</taxon>
    </lineage>
</organism>
<evidence type="ECO:0000256" key="4">
    <source>
        <dbReference type="PIRSR" id="PIRSR602678-1"/>
    </source>
</evidence>
<dbReference type="Pfam" id="PF01784">
    <property type="entry name" value="DUF34_NIF3"/>
    <property type="match status" value="1"/>
</dbReference>
<dbReference type="RefSeq" id="WP_060931502.1">
    <property type="nucleotide sequence ID" value="NZ_KQ959833.1"/>
</dbReference>
<dbReference type="InterPro" id="IPR002678">
    <property type="entry name" value="DUF34/NIF3"/>
</dbReference>
<protein>
    <recommendedName>
        <fullName evidence="2">GTP cyclohydrolase 1 type 2 homolog</fullName>
    </recommendedName>
</protein>
<dbReference type="GO" id="GO:0046872">
    <property type="term" value="F:metal ion binding"/>
    <property type="evidence" value="ECO:0007669"/>
    <property type="project" value="UniProtKB-KW"/>
</dbReference>
<evidence type="ECO:0000256" key="1">
    <source>
        <dbReference type="ARBA" id="ARBA00006964"/>
    </source>
</evidence>
<evidence type="ECO:0000313" key="5">
    <source>
        <dbReference type="EMBL" id="KXB56894.1"/>
    </source>
</evidence>
<dbReference type="GO" id="GO:0005737">
    <property type="term" value="C:cytoplasm"/>
    <property type="evidence" value="ECO:0007669"/>
    <property type="project" value="TreeGrafter"/>
</dbReference>
<dbReference type="AlphaFoldDB" id="A0A133ZN75"/>
<dbReference type="STRING" id="467210.HMPREF1866_01804"/>
<dbReference type="EMBL" id="LSDA01000099">
    <property type="protein sequence ID" value="KXB56894.1"/>
    <property type="molecule type" value="Genomic_DNA"/>
</dbReference>
<feature type="binding site" evidence="4">
    <location>
        <position position="65"/>
    </location>
    <ligand>
        <name>a divalent metal cation</name>
        <dbReference type="ChEBI" id="CHEBI:60240"/>
        <label>1</label>
    </ligand>
</feature>
<gene>
    <name evidence="5" type="ORF">HMPREF1866_01804</name>
</gene>
<dbReference type="NCBIfam" id="TIGR00486">
    <property type="entry name" value="YbgI_SA1388"/>
    <property type="match status" value="1"/>
</dbReference>
<feature type="binding site" evidence="4">
    <location>
        <position position="227"/>
    </location>
    <ligand>
        <name>a divalent metal cation</name>
        <dbReference type="ChEBI" id="CHEBI:60240"/>
        <label>1</label>
    </ligand>
</feature>
<evidence type="ECO:0000256" key="2">
    <source>
        <dbReference type="ARBA" id="ARBA00022112"/>
    </source>
</evidence>
<dbReference type="Gene3D" id="3.40.1390.30">
    <property type="entry name" value="NIF3 (NGG1p interacting factor 3)-like"/>
    <property type="match status" value="2"/>
</dbReference>
<keyword evidence="3 4" id="KW-0479">Metal-binding</keyword>
<dbReference type="PATRIC" id="fig|467210.3.peg.1790"/>
<reference evidence="6" key="1">
    <citation type="submission" date="2016-01" db="EMBL/GenBank/DDBJ databases">
        <authorList>
            <person name="Mitreva M."/>
            <person name="Pepin K.H."/>
            <person name="Mihindukulasuriya K.A."/>
            <person name="Fulton R."/>
            <person name="Fronick C."/>
            <person name="O'Laughlin M."/>
            <person name="Miner T."/>
            <person name="Herter B."/>
            <person name="Rosa B.A."/>
            <person name="Cordes M."/>
            <person name="Tomlinson C."/>
            <person name="Wollam A."/>
            <person name="Palsikar V.B."/>
            <person name="Mardis E.R."/>
            <person name="Wilson R.K."/>
        </authorList>
    </citation>
    <scope>NUCLEOTIDE SEQUENCE [LARGE SCALE GENOMIC DNA]</scope>
    <source>
        <strain evidence="6">DNF00896</strain>
    </source>
</reference>
<comment type="similarity">
    <text evidence="1">Belongs to the GTP cyclohydrolase I type 2/NIF3 family.</text>
</comment>
<dbReference type="OrthoDB" id="9792792at2"/>
<dbReference type="SUPFAM" id="SSF102705">
    <property type="entry name" value="NIF3 (NGG1p interacting factor 3)-like"/>
    <property type="match status" value="1"/>
</dbReference>
<keyword evidence="6" id="KW-1185">Reference proteome</keyword>
<evidence type="ECO:0000313" key="6">
    <source>
        <dbReference type="Proteomes" id="UP000070394"/>
    </source>
</evidence>
<sequence>MKCSEIFEYLTKLYPLELAMDWDNSGFLLGRSDKEVRNVLVVLDITNEVLDYAEAKSIDLIVSHHPIIFSSIKRVTDESLLGNYILKILKNDISVIAMHTNFDIAKGGMADICSERLGLSNTCVFEITNICDGEELGVGKIGDLKKDMSLDELIELVKAKFNLKHVSVFGRENINSKIRRVAISPGSGKGMYKYAIKRADVLITGDITHHEGLDAANDGVCIIDATHYGLEHLFVEKVKSDLIRLNNIEIFEYKNTNPIEIV</sequence>
<dbReference type="PANTHER" id="PTHR13799:SF14">
    <property type="entry name" value="GTP CYCLOHYDROLASE 1 TYPE 2 HOMOLOG"/>
    <property type="match status" value="1"/>
</dbReference>